<dbReference type="GO" id="GO:0006355">
    <property type="term" value="P:regulation of DNA-templated transcription"/>
    <property type="evidence" value="ECO:0007669"/>
    <property type="project" value="InterPro"/>
</dbReference>
<accession>A0A1M7ACP5</accession>
<dbReference type="Gene3D" id="1.10.1660.10">
    <property type="match status" value="1"/>
</dbReference>
<dbReference type="PROSITE" id="PS50937">
    <property type="entry name" value="HTH_MERR_2"/>
    <property type="match status" value="1"/>
</dbReference>
<dbReference type="InterPro" id="IPR009061">
    <property type="entry name" value="DNA-bd_dom_put_sf"/>
</dbReference>
<dbReference type="STRING" id="1848.SAMN05443637_12727"/>
<protein>
    <submittedName>
        <fullName evidence="2">DNA-binding transcriptional regulator, MerR family</fullName>
    </submittedName>
</protein>
<gene>
    <name evidence="2" type="ORF">SAMN05443637_12727</name>
</gene>
<evidence type="ECO:0000313" key="2">
    <source>
        <dbReference type="EMBL" id="SHL40329.1"/>
    </source>
</evidence>
<dbReference type="AlphaFoldDB" id="A0A1M7ACP5"/>
<keyword evidence="2" id="KW-0238">DNA-binding</keyword>
<dbReference type="InterPro" id="IPR000551">
    <property type="entry name" value="MerR-type_HTH_dom"/>
</dbReference>
<name>A0A1M7ACP5_PSETH</name>
<reference evidence="2 3" key="1">
    <citation type="submission" date="2016-11" db="EMBL/GenBank/DDBJ databases">
        <authorList>
            <person name="Jaros S."/>
            <person name="Januszkiewicz K."/>
            <person name="Wedrychowicz H."/>
        </authorList>
    </citation>
    <scope>NUCLEOTIDE SEQUENCE [LARGE SCALE GENOMIC DNA]</scope>
    <source>
        <strain evidence="2 3">DSM 43832</strain>
    </source>
</reference>
<sequence>MSARSGATRRALRHYEELGLLPARRRANGYCEYDEVDLVLVAEIPPRGAGLRPGGARPFLECLRRGSPAGAAAPAAQEVQRRKLAEVDA</sequence>
<dbReference type="GO" id="GO:0003677">
    <property type="term" value="F:DNA binding"/>
    <property type="evidence" value="ECO:0007669"/>
    <property type="project" value="UniProtKB-KW"/>
</dbReference>
<dbReference type="SUPFAM" id="SSF46955">
    <property type="entry name" value="Putative DNA-binding domain"/>
    <property type="match status" value="1"/>
</dbReference>
<dbReference type="Pfam" id="PF00376">
    <property type="entry name" value="MerR"/>
    <property type="match status" value="1"/>
</dbReference>
<organism evidence="2 3">
    <name type="scientific">Pseudonocardia thermophila</name>
    <dbReference type="NCBI Taxonomy" id="1848"/>
    <lineage>
        <taxon>Bacteria</taxon>
        <taxon>Bacillati</taxon>
        <taxon>Actinomycetota</taxon>
        <taxon>Actinomycetes</taxon>
        <taxon>Pseudonocardiales</taxon>
        <taxon>Pseudonocardiaceae</taxon>
        <taxon>Pseudonocardia</taxon>
    </lineage>
</organism>
<evidence type="ECO:0000259" key="1">
    <source>
        <dbReference type="PROSITE" id="PS50937"/>
    </source>
</evidence>
<proteinExistence type="predicted"/>
<evidence type="ECO:0000313" key="3">
    <source>
        <dbReference type="Proteomes" id="UP000184363"/>
    </source>
</evidence>
<dbReference type="Proteomes" id="UP000184363">
    <property type="component" value="Unassembled WGS sequence"/>
</dbReference>
<keyword evidence="3" id="KW-1185">Reference proteome</keyword>
<feature type="domain" description="HTH merR-type" evidence="1">
    <location>
        <begin position="1"/>
        <end position="44"/>
    </location>
</feature>
<dbReference type="EMBL" id="FRAP01000027">
    <property type="protein sequence ID" value="SHL40329.1"/>
    <property type="molecule type" value="Genomic_DNA"/>
</dbReference>